<proteinExistence type="predicted"/>
<accession>Q0URW7</accession>
<organism evidence="2 3">
    <name type="scientific">Phaeosphaeria nodorum (strain SN15 / ATCC MYA-4574 / FGSC 10173)</name>
    <name type="common">Glume blotch fungus</name>
    <name type="synonym">Parastagonospora nodorum</name>
    <dbReference type="NCBI Taxonomy" id="321614"/>
    <lineage>
        <taxon>Eukaryota</taxon>
        <taxon>Fungi</taxon>
        <taxon>Dikarya</taxon>
        <taxon>Ascomycota</taxon>
        <taxon>Pezizomycotina</taxon>
        <taxon>Dothideomycetes</taxon>
        <taxon>Pleosporomycetidae</taxon>
        <taxon>Pleosporales</taxon>
        <taxon>Pleosporineae</taxon>
        <taxon>Phaeosphaeriaceae</taxon>
        <taxon>Parastagonospora</taxon>
    </lineage>
</organism>
<feature type="compositionally biased region" description="Basic and acidic residues" evidence="1">
    <location>
        <begin position="1"/>
        <end position="11"/>
    </location>
</feature>
<dbReference type="AlphaFoldDB" id="Q0URW7"/>
<dbReference type="RefSeq" id="XP_001795902.1">
    <property type="nucleotide sequence ID" value="XM_001795850.1"/>
</dbReference>
<dbReference type="HOGENOM" id="CLU_2159321_0_0_1"/>
<name>Q0URW7_PHANO</name>
<evidence type="ECO:0000256" key="1">
    <source>
        <dbReference type="SAM" id="MobiDB-lite"/>
    </source>
</evidence>
<reference evidence="3" key="1">
    <citation type="journal article" date="2007" name="Plant Cell">
        <title>Dothideomycete-plant interactions illuminated by genome sequencing and EST analysis of the wheat pathogen Stagonospora nodorum.</title>
        <authorList>
            <person name="Hane J.K."/>
            <person name="Lowe R.G."/>
            <person name="Solomon P.S."/>
            <person name="Tan K.C."/>
            <person name="Schoch C.L."/>
            <person name="Spatafora J.W."/>
            <person name="Crous P.W."/>
            <person name="Kodira C."/>
            <person name="Birren B.W."/>
            <person name="Galagan J.E."/>
            <person name="Torriani S.F."/>
            <person name="McDonald B.A."/>
            <person name="Oliver R.P."/>
        </authorList>
    </citation>
    <scope>NUCLEOTIDE SEQUENCE [LARGE SCALE GENOMIC DNA]</scope>
    <source>
        <strain evidence="3">SN15 / ATCC MYA-4574 / FGSC 10173</strain>
    </source>
</reference>
<dbReference type="EMBL" id="CH445332">
    <property type="protein sequence ID" value="EAT86561.1"/>
    <property type="molecule type" value="Genomic_DNA"/>
</dbReference>
<dbReference type="InParanoid" id="Q0URW7"/>
<feature type="compositionally biased region" description="Polar residues" evidence="1">
    <location>
        <begin position="30"/>
        <end position="47"/>
    </location>
</feature>
<protein>
    <submittedName>
        <fullName evidence="2">Uncharacterized protein</fullName>
    </submittedName>
</protein>
<evidence type="ECO:0000313" key="2">
    <source>
        <dbReference type="EMBL" id="EAT86561.1"/>
    </source>
</evidence>
<dbReference type="Proteomes" id="UP000001055">
    <property type="component" value="Unassembled WGS sequence"/>
</dbReference>
<dbReference type="KEGG" id="pno:SNOG_05497"/>
<sequence length="111" mass="12337">MFVIVREESLHSRAQRAAYARPSELPHSVSEPQDQYQHSPTTHTSSYVHKHPIDPSTSLLTLLPTEPPNQKLAIGTCTSVPPTPQNFTPNPSLLQILSSRLPTPCHLQPKK</sequence>
<dbReference type="STRING" id="321614.Q0URW7"/>
<dbReference type="eggNOG" id="ENOG502S8MB">
    <property type="taxonomic scope" value="Eukaryota"/>
</dbReference>
<dbReference type="GeneID" id="5972779"/>
<evidence type="ECO:0000313" key="3">
    <source>
        <dbReference type="Proteomes" id="UP000001055"/>
    </source>
</evidence>
<feature type="region of interest" description="Disordered" evidence="1">
    <location>
        <begin position="1"/>
        <end position="55"/>
    </location>
</feature>
<gene>
    <name evidence="2" type="ORF">SNOG_05497</name>
</gene>